<organism evidence="1 2">
    <name type="scientific">Aphis glycines</name>
    <name type="common">Soybean aphid</name>
    <dbReference type="NCBI Taxonomy" id="307491"/>
    <lineage>
        <taxon>Eukaryota</taxon>
        <taxon>Metazoa</taxon>
        <taxon>Ecdysozoa</taxon>
        <taxon>Arthropoda</taxon>
        <taxon>Hexapoda</taxon>
        <taxon>Insecta</taxon>
        <taxon>Pterygota</taxon>
        <taxon>Neoptera</taxon>
        <taxon>Paraneoptera</taxon>
        <taxon>Hemiptera</taxon>
        <taxon>Sternorrhyncha</taxon>
        <taxon>Aphidomorpha</taxon>
        <taxon>Aphidoidea</taxon>
        <taxon>Aphididae</taxon>
        <taxon>Aphidini</taxon>
        <taxon>Aphis</taxon>
        <taxon>Aphis</taxon>
    </lineage>
</organism>
<reference evidence="1 2" key="1">
    <citation type="submission" date="2019-08" db="EMBL/GenBank/DDBJ databases">
        <title>The genome of the soybean aphid Biotype 1, its phylome, world population structure and adaptation to the North American continent.</title>
        <authorList>
            <person name="Giordano R."/>
            <person name="Donthu R.K."/>
            <person name="Hernandez A.G."/>
            <person name="Wright C.L."/>
            <person name="Zimin A.V."/>
        </authorList>
    </citation>
    <scope>NUCLEOTIDE SEQUENCE [LARGE SCALE GENOMIC DNA]</scope>
    <source>
        <tissue evidence="1">Whole aphids</tissue>
    </source>
</reference>
<evidence type="ECO:0000313" key="2">
    <source>
        <dbReference type="Proteomes" id="UP000475862"/>
    </source>
</evidence>
<comment type="caution">
    <text evidence="1">The sequence shown here is derived from an EMBL/GenBank/DDBJ whole genome shotgun (WGS) entry which is preliminary data.</text>
</comment>
<proteinExistence type="predicted"/>
<evidence type="ECO:0000313" key="1">
    <source>
        <dbReference type="EMBL" id="KAE9545009.1"/>
    </source>
</evidence>
<dbReference type="Proteomes" id="UP000475862">
    <property type="component" value="Unassembled WGS sequence"/>
</dbReference>
<keyword evidence="2" id="KW-1185">Reference proteome</keyword>
<accession>A0A6G0U8S4</accession>
<dbReference type="EMBL" id="VYZN01000001">
    <property type="protein sequence ID" value="KAE9545009.1"/>
    <property type="molecule type" value="Genomic_DNA"/>
</dbReference>
<protein>
    <submittedName>
        <fullName evidence="1">Uncharacterized protein</fullName>
    </submittedName>
</protein>
<dbReference type="AlphaFoldDB" id="A0A6G0U8S4"/>
<gene>
    <name evidence="1" type="ORF">AGLY_000552</name>
</gene>
<name>A0A6G0U8S4_APHGL</name>
<sequence>MRCKTSASKGRYYGHCHENTLRSGCGIKAKCLPSNEHIPAIPSPKFFIDIFYKKKKTKQKQIFQMPINSLKNMPNILKTKYYEFKELVKFSNLNAFFNRLGSSKSGALLPNCPKHWAKAEAPSRALIFSSPTLAAILKESLPPSIAIPKRSTLLVRYLLLPTDGSLKTLSNASITVRLGNIMGTVFFGCHDCLKTLRGTLLKIISKSKFTGYFPFSEIGLSSSFTFPSLVTTPTVFTISTSSLIVNTQYRSYLLPELGMNLLNFHLSQFYKLVLQFSPLVILHMVHLLLDSPLRFNGSVNNHSNFFKSSVDTFLFSPMSMFKTL</sequence>